<dbReference type="InterPro" id="IPR036390">
    <property type="entry name" value="WH_DNA-bd_sf"/>
</dbReference>
<dbReference type="Gene3D" id="1.10.10.10">
    <property type="entry name" value="Winged helix-like DNA-binding domain superfamily/Winged helix DNA-binding domain"/>
    <property type="match status" value="2"/>
</dbReference>
<dbReference type="EMBL" id="DAAXYD010000035">
    <property type="protein sequence ID" value="HAG3077925.1"/>
    <property type="molecule type" value="Genomic_DNA"/>
</dbReference>
<dbReference type="SUPFAM" id="SSF46785">
    <property type="entry name" value="Winged helix' DNA-binding domain"/>
    <property type="match status" value="2"/>
</dbReference>
<dbReference type="GO" id="GO:0006270">
    <property type="term" value="P:DNA replication initiation"/>
    <property type="evidence" value="ECO:0007669"/>
    <property type="project" value="InterPro"/>
</dbReference>
<feature type="domain" description="Initiator Rep protein WH1" evidence="2">
    <location>
        <begin position="8"/>
        <end position="155"/>
    </location>
</feature>
<evidence type="ECO:0000256" key="1">
    <source>
        <dbReference type="ARBA" id="ARBA00038283"/>
    </source>
</evidence>
<dbReference type="InterPro" id="IPR000525">
    <property type="entry name" value="Initiator_Rep_WH1"/>
</dbReference>
<dbReference type="InterPro" id="IPR036388">
    <property type="entry name" value="WH-like_DNA-bd_sf"/>
</dbReference>
<gene>
    <name evidence="3" type="ORF">G8118_004754</name>
</gene>
<name>A0A761J319_SALER</name>
<dbReference type="Pfam" id="PF21205">
    <property type="entry name" value="Rep3_C"/>
    <property type="match status" value="1"/>
</dbReference>
<evidence type="ECO:0000313" key="3">
    <source>
        <dbReference type="EMBL" id="HAG3077925.1"/>
    </source>
</evidence>
<reference evidence="3" key="2">
    <citation type="submission" date="2020-02" db="EMBL/GenBank/DDBJ databases">
        <authorList>
            <consortium name="NCBI Pathogen Detection Project"/>
        </authorList>
    </citation>
    <scope>NUCLEOTIDE SEQUENCE</scope>
    <source>
        <strain evidence="3">MA.DP_P7</strain>
    </source>
</reference>
<comment type="similarity">
    <text evidence="1">Belongs to the initiator RepB protein family.</text>
</comment>
<dbReference type="AlphaFoldDB" id="A0A761J319"/>
<proteinExistence type="inferred from homology"/>
<accession>A0A761J319</accession>
<protein>
    <submittedName>
        <fullName evidence="3">Replication initiation protein</fullName>
    </submittedName>
</protein>
<dbReference type="Pfam" id="PF01051">
    <property type="entry name" value="Rep3_N"/>
    <property type="match status" value="1"/>
</dbReference>
<sequence>MKNKTNLVVKTNQLNQALQTLTLAEVRILQLAIVDARETGTGLSTDRPLRIDAMRYAQVFNTTRQNAYIRMKEAEDTLFNRRFTYHDDNGKPIKSRWLQQVQYHDGEGGIDLVFTLAVVQGISRIDGLEQFFTSYLLEQTTQFDSVYSVRLYELLVQWRSMKHTPTLPLDTFRGQMGLGVNEYKAMCDFKKRVLDLAVDEINEKSDLKVSYEQEKKGRRITGFKFKVLPKAKFQKGKQDNSGRDSDTPDLFHKLTDKQVNFFSAKLAKDAKFGSKHAKVGEGTEAFEQRIKQELTSYDNQLKWADDLKRVGHSPEYSPITKQEG</sequence>
<dbReference type="NCBIfam" id="NF038290">
    <property type="entry name" value="repM_Acin"/>
    <property type="match status" value="1"/>
</dbReference>
<comment type="caution">
    <text evidence="3">The sequence shown here is derived from an EMBL/GenBank/DDBJ whole genome shotgun (WGS) entry which is preliminary data.</text>
</comment>
<evidence type="ECO:0000259" key="2">
    <source>
        <dbReference type="Pfam" id="PF01051"/>
    </source>
</evidence>
<organism evidence="3">
    <name type="scientific">Salmonella enterica</name>
    <name type="common">Salmonella choleraesuis</name>
    <dbReference type="NCBI Taxonomy" id="28901"/>
    <lineage>
        <taxon>Bacteria</taxon>
        <taxon>Pseudomonadati</taxon>
        <taxon>Pseudomonadota</taxon>
        <taxon>Gammaproteobacteria</taxon>
        <taxon>Enterobacterales</taxon>
        <taxon>Enterobacteriaceae</taxon>
        <taxon>Salmonella</taxon>
    </lineage>
</organism>
<dbReference type="GO" id="GO:0003887">
    <property type="term" value="F:DNA-directed DNA polymerase activity"/>
    <property type="evidence" value="ECO:0007669"/>
    <property type="project" value="InterPro"/>
</dbReference>
<reference evidence="3" key="1">
    <citation type="journal article" date="2018" name="Genome Biol.">
        <title>SKESA: strategic k-mer extension for scrupulous assemblies.</title>
        <authorList>
            <person name="Souvorov A."/>
            <person name="Agarwala R."/>
            <person name="Lipman D.J."/>
        </authorList>
    </citation>
    <scope>NUCLEOTIDE SEQUENCE</scope>
    <source>
        <strain evidence="3">MA.DP_P7</strain>
    </source>
</reference>